<feature type="transmembrane region" description="Helical" evidence="1">
    <location>
        <begin position="165"/>
        <end position="185"/>
    </location>
</feature>
<feature type="transmembrane region" description="Helical" evidence="1">
    <location>
        <begin position="96"/>
        <end position="115"/>
    </location>
</feature>
<organism evidence="2 3">
    <name type="scientific">Pontibacter rugosus</name>
    <dbReference type="NCBI Taxonomy" id="1745966"/>
    <lineage>
        <taxon>Bacteria</taxon>
        <taxon>Pseudomonadati</taxon>
        <taxon>Bacteroidota</taxon>
        <taxon>Cytophagia</taxon>
        <taxon>Cytophagales</taxon>
        <taxon>Hymenobacteraceae</taxon>
        <taxon>Pontibacter</taxon>
    </lineage>
</organism>
<reference evidence="3" key="1">
    <citation type="journal article" date="2019" name="Int. J. Syst. Evol. Microbiol.">
        <title>The Global Catalogue of Microorganisms (GCM) 10K type strain sequencing project: providing services to taxonomists for standard genome sequencing and annotation.</title>
        <authorList>
            <consortium name="The Broad Institute Genomics Platform"/>
            <consortium name="The Broad Institute Genome Sequencing Center for Infectious Disease"/>
            <person name="Wu L."/>
            <person name="Ma J."/>
        </authorList>
    </citation>
    <scope>NUCLEOTIDE SEQUENCE [LARGE SCALE GENOMIC DNA]</scope>
    <source>
        <strain evidence="3">JCM 31319</strain>
    </source>
</reference>
<evidence type="ECO:0000313" key="2">
    <source>
        <dbReference type="EMBL" id="MFD1186830.1"/>
    </source>
</evidence>
<protein>
    <submittedName>
        <fullName evidence="2">Stage II sporulation protein M</fullName>
    </submittedName>
</protein>
<feature type="transmembrane region" description="Helical" evidence="1">
    <location>
        <begin position="197"/>
        <end position="213"/>
    </location>
</feature>
<feature type="transmembrane region" description="Helical" evidence="1">
    <location>
        <begin position="258"/>
        <end position="276"/>
    </location>
</feature>
<proteinExistence type="predicted"/>
<dbReference type="EMBL" id="JBHTLD010000095">
    <property type="protein sequence ID" value="MFD1186830.1"/>
    <property type="molecule type" value="Genomic_DNA"/>
</dbReference>
<dbReference type="PANTHER" id="PTHR35337:SF1">
    <property type="entry name" value="SLR1478 PROTEIN"/>
    <property type="match status" value="1"/>
</dbReference>
<sequence>MREAAFIRKNKLKWKTYETQKPTGPDELADRFIELTDDLAYSRTFYPESDTTSYLNALTGSTHQAIYKNKKEKKNRFFSFWKYELPYLFRQHHRQLLYAFLIFAVACGIGALSAAQDDTFVRLILGDSYVNMTLENIRRGDPMAVYKGQGEAEMFLFITFNNIKVAFMAFVMGVFFSIGTCWILFQNGVMLGAFQYFFYKQGLLLTSVLTIWIHGTLEISAIVIAGCAGLVMGNSLLFPKTHTRLHAFRQGARQGLKIVIGLVPIFITAGFLEGFVTRHTQMPLALSLFIILLSAAFILYYFILYPRLLHKQDATAKQED</sequence>
<keyword evidence="1" id="KW-1133">Transmembrane helix</keyword>
<dbReference type="PANTHER" id="PTHR35337">
    <property type="entry name" value="SLR1478 PROTEIN"/>
    <property type="match status" value="1"/>
</dbReference>
<evidence type="ECO:0000256" key="1">
    <source>
        <dbReference type="SAM" id="Phobius"/>
    </source>
</evidence>
<accession>A0ABW3STH8</accession>
<evidence type="ECO:0000313" key="3">
    <source>
        <dbReference type="Proteomes" id="UP001597094"/>
    </source>
</evidence>
<dbReference type="RefSeq" id="WP_377527540.1">
    <property type="nucleotide sequence ID" value="NZ_JBHTLD010000095.1"/>
</dbReference>
<feature type="transmembrane region" description="Helical" evidence="1">
    <location>
        <begin position="282"/>
        <end position="303"/>
    </location>
</feature>
<comment type="caution">
    <text evidence="2">The sequence shown here is derived from an EMBL/GenBank/DDBJ whole genome shotgun (WGS) entry which is preliminary data.</text>
</comment>
<gene>
    <name evidence="2" type="ORF">ACFQ2O_11480</name>
</gene>
<name>A0ABW3STH8_9BACT</name>
<keyword evidence="3" id="KW-1185">Reference proteome</keyword>
<dbReference type="Proteomes" id="UP001597094">
    <property type="component" value="Unassembled WGS sequence"/>
</dbReference>
<dbReference type="InterPro" id="IPR002798">
    <property type="entry name" value="SpoIIM-like"/>
</dbReference>
<keyword evidence="1" id="KW-0472">Membrane</keyword>
<feature type="transmembrane region" description="Helical" evidence="1">
    <location>
        <begin position="219"/>
        <end position="238"/>
    </location>
</feature>
<dbReference type="Pfam" id="PF01944">
    <property type="entry name" value="SpoIIM"/>
    <property type="match status" value="1"/>
</dbReference>
<keyword evidence="1" id="KW-0812">Transmembrane</keyword>